<organism evidence="14 15">
    <name type="scientific">Malassezia arunalokei</name>
    <dbReference type="NCBI Taxonomy" id="1514897"/>
    <lineage>
        <taxon>Eukaryota</taxon>
        <taxon>Fungi</taxon>
        <taxon>Dikarya</taxon>
        <taxon>Basidiomycota</taxon>
        <taxon>Ustilaginomycotina</taxon>
        <taxon>Malasseziomycetes</taxon>
        <taxon>Malasseziales</taxon>
        <taxon>Malasseziaceae</taxon>
        <taxon>Malassezia</taxon>
    </lineage>
</organism>
<dbReference type="InterPro" id="IPR015797">
    <property type="entry name" value="NUDIX_hydrolase-like_dom_sf"/>
</dbReference>
<proteinExistence type="inferred from homology"/>
<evidence type="ECO:0000259" key="13">
    <source>
        <dbReference type="PROSITE" id="PS51462"/>
    </source>
</evidence>
<evidence type="ECO:0000256" key="1">
    <source>
        <dbReference type="ARBA" id="ARBA00001946"/>
    </source>
</evidence>
<dbReference type="NCBIfam" id="TIGR02150">
    <property type="entry name" value="IPP_isom_1"/>
    <property type="match status" value="1"/>
</dbReference>
<dbReference type="GO" id="GO:0009240">
    <property type="term" value="P:isopentenyl diphosphate biosynthetic process"/>
    <property type="evidence" value="ECO:0007669"/>
    <property type="project" value="TreeGrafter"/>
</dbReference>
<keyword evidence="6" id="KW-0479">Metal-binding</keyword>
<dbReference type="GO" id="GO:0004452">
    <property type="term" value="F:isopentenyl-diphosphate delta-isomerase activity"/>
    <property type="evidence" value="ECO:0007669"/>
    <property type="project" value="UniProtKB-EC"/>
</dbReference>
<evidence type="ECO:0000256" key="12">
    <source>
        <dbReference type="ARBA" id="ARBA00029294"/>
    </source>
</evidence>
<dbReference type="FunFam" id="3.90.79.10:FF:000012">
    <property type="entry name" value="Isopentenyl-diphosphate Delta-isomerase 1"/>
    <property type="match status" value="1"/>
</dbReference>
<dbReference type="PANTHER" id="PTHR10885">
    <property type="entry name" value="ISOPENTENYL-DIPHOSPHATE DELTA-ISOMERASE"/>
    <property type="match status" value="1"/>
</dbReference>
<evidence type="ECO:0000313" key="15">
    <source>
        <dbReference type="Proteomes" id="UP001217582"/>
    </source>
</evidence>
<dbReference type="Pfam" id="PF00293">
    <property type="entry name" value="NUDIX"/>
    <property type="match status" value="1"/>
</dbReference>
<dbReference type="GO" id="GO:0005737">
    <property type="term" value="C:cytoplasm"/>
    <property type="evidence" value="ECO:0007669"/>
    <property type="project" value="TreeGrafter"/>
</dbReference>
<evidence type="ECO:0000256" key="6">
    <source>
        <dbReference type="ARBA" id="ARBA00022723"/>
    </source>
</evidence>
<dbReference type="PROSITE" id="PS51462">
    <property type="entry name" value="NUDIX"/>
    <property type="match status" value="1"/>
</dbReference>
<keyword evidence="5" id="KW-0444">Lipid biosynthesis</keyword>
<accession>A0AAJ5YZU5</accession>
<reference evidence="14 15" key="1">
    <citation type="submission" date="2023-03" db="EMBL/GenBank/DDBJ databases">
        <title>Mating type loci evolution in Malassezia.</title>
        <authorList>
            <person name="Coelho M.A."/>
        </authorList>
    </citation>
    <scope>NUCLEOTIDE SEQUENCE [LARGE SCALE GENOMIC DNA]</scope>
    <source>
        <strain evidence="14 15">CBS 13387</strain>
    </source>
</reference>
<keyword evidence="10" id="KW-0414">Isoprene biosynthesis</keyword>
<evidence type="ECO:0000256" key="10">
    <source>
        <dbReference type="ARBA" id="ARBA00023229"/>
    </source>
</evidence>
<feature type="domain" description="Nudix hydrolase" evidence="13">
    <location>
        <begin position="75"/>
        <end position="222"/>
    </location>
</feature>
<keyword evidence="9" id="KW-0443">Lipid metabolism</keyword>
<evidence type="ECO:0000256" key="8">
    <source>
        <dbReference type="ARBA" id="ARBA00022955"/>
    </source>
</evidence>
<keyword evidence="8" id="KW-0752">Steroid biosynthesis</keyword>
<comment type="similarity">
    <text evidence="3">Belongs to the IPP isomerase type 1 family.</text>
</comment>
<comment type="cofactor">
    <cofactor evidence="1">
        <name>Mg(2+)</name>
        <dbReference type="ChEBI" id="CHEBI:18420"/>
    </cofactor>
</comment>
<evidence type="ECO:0000256" key="9">
    <source>
        <dbReference type="ARBA" id="ARBA00023098"/>
    </source>
</evidence>
<dbReference type="Proteomes" id="UP001217582">
    <property type="component" value="Chromosome 4"/>
</dbReference>
<gene>
    <name evidence="14" type="primary">IDI1</name>
    <name evidence="14" type="ORF">MARU1_002324</name>
</gene>
<evidence type="ECO:0000256" key="11">
    <source>
        <dbReference type="ARBA" id="ARBA00023235"/>
    </source>
</evidence>
<dbReference type="GO" id="GO:0006694">
    <property type="term" value="P:steroid biosynthetic process"/>
    <property type="evidence" value="ECO:0007669"/>
    <property type="project" value="UniProtKB-KW"/>
</dbReference>
<keyword evidence="11 14" id="KW-0413">Isomerase</keyword>
<evidence type="ECO:0000256" key="4">
    <source>
        <dbReference type="ARBA" id="ARBA00012057"/>
    </source>
</evidence>
<dbReference type="AlphaFoldDB" id="A0AAJ5YZU5"/>
<dbReference type="InterPro" id="IPR011876">
    <property type="entry name" value="IsopentenylPP_isomerase_typ1"/>
</dbReference>
<evidence type="ECO:0000256" key="5">
    <source>
        <dbReference type="ARBA" id="ARBA00022516"/>
    </source>
</evidence>
<keyword evidence="15" id="KW-1185">Reference proteome</keyword>
<evidence type="ECO:0000256" key="2">
    <source>
        <dbReference type="ARBA" id="ARBA00004826"/>
    </source>
</evidence>
<dbReference type="Gene3D" id="3.90.79.10">
    <property type="entry name" value="Nucleoside Triphosphate Pyrophosphohydrolase"/>
    <property type="match status" value="1"/>
</dbReference>
<protein>
    <recommendedName>
        <fullName evidence="4">isopentenyl-diphosphate Delta-isomerase</fullName>
        <ecNumber evidence="4">5.3.3.2</ecNumber>
    </recommendedName>
</protein>
<dbReference type="SUPFAM" id="SSF55811">
    <property type="entry name" value="Nudix"/>
    <property type="match status" value="1"/>
</dbReference>
<dbReference type="PANTHER" id="PTHR10885:SF0">
    <property type="entry name" value="ISOPENTENYL-DIPHOSPHATE DELTA-ISOMERASE"/>
    <property type="match status" value="1"/>
</dbReference>
<comment type="pathway">
    <text evidence="2">Isoprenoid biosynthesis; dimethylallyl diphosphate biosynthesis; dimethylallyl diphosphate from isopentenyl diphosphate: step 1/1.</text>
</comment>
<dbReference type="EC" id="5.3.3.2" evidence="4"/>
<dbReference type="InterPro" id="IPR000086">
    <property type="entry name" value="NUDIX_hydrolase_dom"/>
</dbReference>
<dbReference type="CDD" id="cd02885">
    <property type="entry name" value="NUDIX_IPP_Isomerase"/>
    <property type="match status" value="1"/>
</dbReference>
<keyword evidence="7" id="KW-0460">Magnesium</keyword>
<evidence type="ECO:0000313" key="14">
    <source>
        <dbReference type="EMBL" id="WFD16290.1"/>
    </source>
</evidence>
<name>A0AAJ5YZU5_9BASI</name>
<comment type="catalytic activity">
    <reaction evidence="12">
        <text>isopentenyl diphosphate = dimethylallyl diphosphate</text>
        <dbReference type="Rhea" id="RHEA:23284"/>
        <dbReference type="ChEBI" id="CHEBI:57623"/>
        <dbReference type="ChEBI" id="CHEBI:128769"/>
        <dbReference type="EC" id="5.3.3.2"/>
    </reaction>
    <physiologicalReaction direction="left-to-right" evidence="12">
        <dbReference type="Rhea" id="RHEA:23285"/>
    </physiologicalReaction>
</comment>
<dbReference type="EMBL" id="CP119919">
    <property type="protein sequence ID" value="WFD16290.1"/>
    <property type="molecule type" value="Genomic_DNA"/>
</dbReference>
<dbReference type="GO" id="GO:0046872">
    <property type="term" value="F:metal ion binding"/>
    <property type="evidence" value="ECO:0007669"/>
    <property type="project" value="UniProtKB-KW"/>
</dbReference>
<evidence type="ECO:0000256" key="3">
    <source>
        <dbReference type="ARBA" id="ARBA00007579"/>
    </source>
</evidence>
<sequence>MGSWRQGWHEMLGLIREMVAHASTEQGYDASLQGHDEEQIRLMEERCIVTDREDRMIRDGSKKECHLMTNINQGLLHRAFSVFLFDPLSGKLLLQKRASEKITFPDMWTNTCCSHPLAIQSELHGSEGAKNAAQRKLEHELGISASQVPTDAFQFLTRIHYLAPSDGLWGEHEIDYILFVTATVDVHVNQNEVGDIRWVSIDELKSLMNELDPQAFTPWFKLIVNAFLFPWWQELMERKNPSTGCLDAKLLAHREDDKIHRL</sequence>
<evidence type="ECO:0000256" key="7">
    <source>
        <dbReference type="ARBA" id="ARBA00022842"/>
    </source>
</evidence>